<dbReference type="OrthoDB" id="9808604at2"/>
<dbReference type="GO" id="GO:0043093">
    <property type="term" value="P:FtsZ-dependent cytokinesis"/>
    <property type="evidence" value="ECO:0007669"/>
    <property type="project" value="TreeGrafter"/>
</dbReference>
<dbReference type="GO" id="GO:0000917">
    <property type="term" value="P:division septum assembly"/>
    <property type="evidence" value="ECO:0007669"/>
    <property type="project" value="UniProtKB-KW"/>
</dbReference>
<dbReference type="Proteomes" id="UP000187485">
    <property type="component" value="Unassembled WGS sequence"/>
</dbReference>
<comment type="subcellular location">
    <subcellularLocation>
        <location evidence="1">Cytoplasm</location>
    </subcellularLocation>
</comment>
<accession>A0A1L8CUR0</accession>
<dbReference type="PANTHER" id="PTHR34981:SF1">
    <property type="entry name" value="CELL DIVISION PROTEIN ZAPA"/>
    <property type="match status" value="1"/>
</dbReference>
<proteinExistence type="predicted"/>
<dbReference type="PANTHER" id="PTHR34981">
    <property type="entry name" value="CELL DIVISION PROTEIN ZAPA"/>
    <property type="match status" value="1"/>
</dbReference>
<keyword evidence="6" id="KW-0131">Cell cycle</keyword>
<evidence type="ECO:0000256" key="6">
    <source>
        <dbReference type="ARBA" id="ARBA00023306"/>
    </source>
</evidence>
<dbReference type="GO" id="GO:0032153">
    <property type="term" value="C:cell division site"/>
    <property type="evidence" value="ECO:0007669"/>
    <property type="project" value="TreeGrafter"/>
</dbReference>
<dbReference type="EMBL" id="BDJK01000017">
    <property type="protein sequence ID" value="GAV22642.1"/>
    <property type="molecule type" value="Genomic_DNA"/>
</dbReference>
<protein>
    <recommendedName>
        <fullName evidence="2">Cell division protein ZapA</fullName>
    </recommendedName>
    <alternativeName>
        <fullName evidence="9">Z ring-associated protein ZapA</fullName>
    </alternativeName>
</protein>
<dbReference type="GO" id="GO:0030428">
    <property type="term" value="C:cell septum"/>
    <property type="evidence" value="ECO:0007669"/>
    <property type="project" value="TreeGrafter"/>
</dbReference>
<dbReference type="Gene3D" id="6.10.250.790">
    <property type="match status" value="1"/>
</dbReference>
<evidence type="ECO:0000256" key="3">
    <source>
        <dbReference type="ARBA" id="ARBA00022490"/>
    </source>
</evidence>
<evidence type="ECO:0000256" key="7">
    <source>
        <dbReference type="ARBA" id="ARBA00024910"/>
    </source>
</evidence>
<evidence type="ECO:0000256" key="2">
    <source>
        <dbReference type="ARBA" id="ARBA00015195"/>
    </source>
</evidence>
<dbReference type="Pfam" id="PF05164">
    <property type="entry name" value="ZapA"/>
    <property type="match status" value="1"/>
</dbReference>
<keyword evidence="11" id="KW-1185">Reference proteome</keyword>
<dbReference type="InterPro" id="IPR036192">
    <property type="entry name" value="Cell_div_ZapA-like_sf"/>
</dbReference>
<dbReference type="InterPro" id="IPR053712">
    <property type="entry name" value="Bac_CellDiv_Activator"/>
</dbReference>
<evidence type="ECO:0000256" key="9">
    <source>
        <dbReference type="ARBA" id="ARBA00033158"/>
    </source>
</evidence>
<dbReference type="GO" id="GO:0005829">
    <property type="term" value="C:cytosol"/>
    <property type="evidence" value="ECO:0007669"/>
    <property type="project" value="TreeGrafter"/>
</dbReference>
<keyword evidence="4" id="KW-0132">Cell division</keyword>
<dbReference type="AlphaFoldDB" id="A0A1L8CUR0"/>
<evidence type="ECO:0000256" key="8">
    <source>
        <dbReference type="ARBA" id="ARBA00026068"/>
    </source>
</evidence>
<reference evidence="11" key="1">
    <citation type="submission" date="2016-12" db="EMBL/GenBank/DDBJ databases">
        <title>Draft Genome Sequences od Carboxydothermus pertinax and islandicus, Hydrogenogenic Carboxydotrophic Bacteria.</title>
        <authorList>
            <person name="Fukuyama Y."/>
            <person name="Ohmae K."/>
            <person name="Yoneda Y."/>
            <person name="Yoshida T."/>
            <person name="Sako Y."/>
        </authorList>
    </citation>
    <scope>NUCLEOTIDE SEQUENCE [LARGE SCALE GENOMIC DNA]</scope>
    <source>
        <strain evidence="11">Ug1</strain>
    </source>
</reference>
<comment type="caution">
    <text evidence="10">The sequence shown here is derived from an EMBL/GenBank/DDBJ whole genome shotgun (WGS) entry which is preliminary data.</text>
</comment>
<name>A0A1L8CUR0_9THEO</name>
<evidence type="ECO:0000313" key="11">
    <source>
        <dbReference type="Proteomes" id="UP000187485"/>
    </source>
</evidence>
<evidence type="ECO:0000313" key="10">
    <source>
        <dbReference type="EMBL" id="GAV22642.1"/>
    </source>
</evidence>
<evidence type="ECO:0000256" key="1">
    <source>
        <dbReference type="ARBA" id="ARBA00004496"/>
    </source>
</evidence>
<dbReference type="STRING" id="870242.cpu_11520"/>
<comment type="function">
    <text evidence="7">Activator of cell division through the inhibition of FtsZ GTPase activity, therefore promoting FtsZ assembly into bundles of protofilaments necessary for the formation of the division Z ring. It is recruited early at mid-cell but it is not essential for cell division.</text>
</comment>
<evidence type="ECO:0000256" key="5">
    <source>
        <dbReference type="ARBA" id="ARBA00023210"/>
    </source>
</evidence>
<dbReference type="InterPro" id="IPR007838">
    <property type="entry name" value="Cell_div_ZapA-like"/>
</dbReference>
<dbReference type="SUPFAM" id="SSF102829">
    <property type="entry name" value="Cell division protein ZapA-like"/>
    <property type="match status" value="1"/>
</dbReference>
<sequence length="84" mass="9897">MNRIEVEIDGEKYYLKGSLPEGEVLELARSLDEKLKEIKEKYPKLPWHWYYVLLSLNLAKELKDLKQKYDLVAAALNEESGDRE</sequence>
<gene>
    <name evidence="10" type="ORF">cpu_11520</name>
</gene>
<dbReference type="GO" id="GO:0000921">
    <property type="term" value="P:septin ring assembly"/>
    <property type="evidence" value="ECO:0007669"/>
    <property type="project" value="TreeGrafter"/>
</dbReference>
<keyword evidence="5" id="KW-0717">Septation</keyword>
<comment type="subunit">
    <text evidence="8">Homodimer. Interacts with FtsZ.</text>
</comment>
<organism evidence="10 11">
    <name type="scientific">Carboxydothermus pertinax</name>
    <dbReference type="NCBI Taxonomy" id="870242"/>
    <lineage>
        <taxon>Bacteria</taxon>
        <taxon>Bacillati</taxon>
        <taxon>Bacillota</taxon>
        <taxon>Clostridia</taxon>
        <taxon>Thermoanaerobacterales</taxon>
        <taxon>Thermoanaerobacteraceae</taxon>
        <taxon>Carboxydothermus</taxon>
    </lineage>
</organism>
<evidence type="ECO:0000256" key="4">
    <source>
        <dbReference type="ARBA" id="ARBA00022618"/>
    </source>
</evidence>
<dbReference type="RefSeq" id="WP_159433976.1">
    <property type="nucleotide sequence ID" value="NZ_BDJK01000017.1"/>
</dbReference>
<keyword evidence="3" id="KW-0963">Cytoplasm</keyword>